<sequence>MMDCKNALSGSEGDIIKAQELLREKGLIRVCRQESIQSSCRRKDGSYKFQRKDRKSTVVVSASLVKQLQEETGAEMMDCKKVLAEKRVSHSLFTHRCSN</sequence>
<dbReference type="GO" id="GO:0003746">
    <property type="term" value="F:translation elongation factor activity"/>
    <property type="evidence" value="ECO:0007669"/>
    <property type="project" value="UniProtKB-KW"/>
</dbReference>
<organism evidence="1">
    <name type="scientific">Medicago truncatula</name>
    <name type="common">Barrel medic</name>
    <name type="synonym">Medicago tribuloides</name>
    <dbReference type="NCBI Taxonomy" id="3880"/>
    <lineage>
        <taxon>Eukaryota</taxon>
        <taxon>Viridiplantae</taxon>
        <taxon>Streptophyta</taxon>
        <taxon>Embryophyta</taxon>
        <taxon>Tracheophyta</taxon>
        <taxon>Spermatophyta</taxon>
        <taxon>Magnoliopsida</taxon>
        <taxon>eudicotyledons</taxon>
        <taxon>Gunneridae</taxon>
        <taxon>Pentapetalae</taxon>
        <taxon>rosids</taxon>
        <taxon>fabids</taxon>
        <taxon>Fabales</taxon>
        <taxon>Fabaceae</taxon>
        <taxon>Papilionoideae</taxon>
        <taxon>50 kb inversion clade</taxon>
        <taxon>NPAAA clade</taxon>
        <taxon>Hologalegina</taxon>
        <taxon>IRL clade</taxon>
        <taxon>Trifolieae</taxon>
        <taxon>Medicago</taxon>
    </lineage>
</organism>
<gene>
    <name evidence="1" type="ORF">MtrunA17_Chr6g0486471</name>
</gene>
<dbReference type="AlphaFoldDB" id="A0A396HKJ2"/>
<protein>
    <submittedName>
        <fullName evidence="1">Putative translation elongation factor EFTs/EF1B</fullName>
    </submittedName>
</protein>
<keyword evidence="1" id="KW-0251">Elongation factor</keyword>
<dbReference type="PANTHER" id="PTHR11741:SF0">
    <property type="entry name" value="ELONGATION FACTOR TS, MITOCHONDRIAL"/>
    <property type="match status" value="1"/>
</dbReference>
<dbReference type="InterPro" id="IPR001816">
    <property type="entry name" value="Transl_elong_EFTs/EF1B"/>
</dbReference>
<reference evidence="1" key="1">
    <citation type="journal article" date="2018" name="Nat. Plants">
        <title>Whole-genome landscape of Medicago truncatula symbiotic genes.</title>
        <authorList>
            <person name="Pecrix Y."/>
            <person name="Gamas P."/>
            <person name="Carrere S."/>
        </authorList>
    </citation>
    <scope>NUCLEOTIDE SEQUENCE</scope>
    <source>
        <tissue evidence="1">Leaves</tissue>
    </source>
</reference>
<dbReference type="EMBL" id="PSQE01000006">
    <property type="protein sequence ID" value="RHN52981.1"/>
    <property type="molecule type" value="Genomic_DNA"/>
</dbReference>
<accession>A0A396HKJ2</accession>
<dbReference type="SUPFAM" id="SSF46934">
    <property type="entry name" value="UBA-like"/>
    <property type="match status" value="2"/>
</dbReference>
<comment type="caution">
    <text evidence="1">The sequence shown here is derived from an EMBL/GenBank/DDBJ whole genome shotgun (WGS) entry which is preliminary data.</text>
</comment>
<dbReference type="Gene3D" id="1.10.8.10">
    <property type="entry name" value="DNA helicase RuvA subunit, C-terminal domain"/>
    <property type="match status" value="2"/>
</dbReference>
<name>A0A396HKJ2_MEDTR</name>
<proteinExistence type="predicted"/>
<evidence type="ECO:0000313" key="1">
    <source>
        <dbReference type="EMBL" id="RHN52981.1"/>
    </source>
</evidence>
<dbReference type="PANTHER" id="PTHR11741">
    <property type="entry name" value="ELONGATION FACTOR TS"/>
    <property type="match status" value="1"/>
</dbReference>
<keyword evidence="1" id="KW-0648">Protein biosynthesis</keyword>
<dbReference type="InterPro" id="IPR009060">
    <property type="entry name" value="UBA-like_sf"/>
</dbReference>
<dbReference type="Proteomes" id="UP000265566">
    <property type="component" value="Chromosome 6"/>
</dbReference>
<dbReference type="Gramene" id="rna37723">
    <property type="protein sequence ID" value="RHN52981.1"/>
    <property type="gene ID" value="gene37723"/>
</dbReference>